<evidence type="ECO:0000259" key="9">
    <source>
        <dbReference type="Pfam" id="PF08439"/>
    </source>
</evidence>
<dbReference type="AlphaFoldDB" id="A0A4Z0M8T5"/>
<dbReference type="NCBIfam" id="TIGR00181">
    <property type="entry name" value="pepF"/>
    <property type="match status" value="1"/>
</dbReference>
<dbReference type="PANTHER" id="PTHR11804">
    <property type="entry name" value="PROTEASE M3 THIMET OLIGOPEPTIDASE-RELATED"/>
    <property type="match status" value="1"/>
</dbReference>
<protein>
    <recommendedName>
        <fullName evidence="6">Oligopeptidase F</fullName>
        <ecNumber evidence="6">3.4.24.-</ecNumber>
    </recommendedName>
</protein>
<evidence type="ECO:0000313" key="11">
    <source>
        <dbReference type="Proteomes" id="UP000298050"/>
    </source>
</evidence>
<dbReference type="PANTHER" id="PTHR11804:SF84">
    <property type="entry name" value="SACCHAROLYSIN"/>
    <property type="match status" value="1"/>
</dbReference>
<dbReference type="Gene3D" id="1.10.1370.20">
    <property type="entry name" value="Oligoendopeptidase f, C-terminal domain"/>
    <property type="match status" value="1"/>
</dbReference>
<dbReference type="GO" id="GO:0006518">
    <property type="term" value="P:peptide metabolic process"/>
    <property type="evidence" value="ECO:0007669"/>
    <property type="project" value="TreeGrafter"/>
</dbReference>
<feature type="domain" description="Peptidase M3A/M3B catalytic" evidence="8">
    <location>
        <begin position="280"/>
        <end position="660"/>
    </location>
</feature>
<comment type="similarity">
    <text evidence="6">Belongs to the peptidase M3B family.</text>
</comment>
<dbReference type="Gene3D" id="1.20.140.70">
    <property type="entry name" value="Oligopeptidase f, N-terminal domain"/>
    <property type="match status" value="1"/>
</dbReference>
<dbReference type="CDD" id="cd09608">
    <property type="entry name" value="M3B_PepF"/>
    <property type="match status" value="1"/>
</dbReference>
<organism evidence="10 11">
    <name type="scientific">Mangrovimicrobium sediminis</name>
    <dbReference type="NCBI Taxonomy" id="2562682"/>
    <lineage>
        <taxon>Bacteria</taxon>
        <taxon>Pseudomonadati</taxon>
        <taxon>Pseudomonadota</taxon>
        <taxon>Gammaproteobacteria</taxon>
        <taxon>Cellvibrionales</taxon>
        <taxon>Halieaceae</taxon>
        <taxon>Mangrovimicrobium</taxon>
    </lineage>
</organism>
<keyword evidence="11" id="KW-1185">Reference proteome</keyword>
<evidence type="ECO:0000256" key="2">
    <source>
        <dbReference type="ARBA" id="ARBA00022723"/>
    </source>
</evidence>
<evidence type="ECO:0000256" key="1">
    <source>
        <dbReference type="ARBA" id="ARBA00022670"/>
    </source>
</evidence>
<keyword evidence="1 6" id="KW-0645">Protease</keyword>
<dbReference type="Proteomes" id="UP000298050">
    <property type="component" value="Unassembled WGS sequence"/>
</dbReference>
<proteinExistence type="inferred from homology"/>
<keyword evidence="3 6" id="KW-0378">Hydrolase</keyword>
<dbReference type="EC" id="3.4.24.-" evidence="6"/>
<dbReference type="InterPro" id="IPR045090">
    <property type="entry name" value="Pept_M3A_M3B"/>
</dbReference>
<comment type="caution">
    <text evidence="10">The sequence shown here is derived from an EMBL/GenBank/DDBJ whole genome shotgun (WGS) entry which is preliminary data.</text>
</comment>
<gene>
    <name evidence="10" type="primary">pepF</name>
    <name evidence="10" type="ORF">E4634_02155</name>
</gene>
<dbReference type="InterPro" id="IPR013647">
    <property type="entry name" value="OligopepF_N_dom"/>
</dbReference>
<name>A0A4Z0M8T5_9GAMM</name>
<evidence type="ECO:0000256" key="7">
    <source>
        <dbReference type="SAM" id="MobiDB-lite"/>
    </source>
</evidence>
<reference evidence="10 11" key="1">
    <citation type="submission" date="2019-04" db="EMBL/GenBank/DDBJ databases">
        <title>Taxonomy of novel Haliea sp. from mangrove soil of West Coast of India.</title>
        <authorList>
            <person name="Verma A."/>
            <person name="Kumar P."/>
            <person name="Krishnamurthi S."/>
        </authorList>
    </citation>
    <scope>NUCLEOTIDE SEQUENCE [LARGE SCALE GENOMIC DNA]</scope>
    <source>
        <strain evidence="10 11">SAOS-164</strain>
    </source>
</reference>
<keyword evidence="2 6" id="KW-0479">Metal-binding</keyword>
<dbReference type="InterPro" id="IPR004438">
    <property type="entry name" value="Peptidase_M3B"/>
</dbReference>
<feature type="region of interest" description="Disordered" evidence="7">
    <location>
        <begin position="21"/>
        <end position="50"/>
    </location>
</feature>
<feature type="domain" description="Oligopeptidase F N-terminal" evidence="9">
    <location>
        <begin position="188"/>
        <end position="257"/>
    </location>
</feature>
<dbReference type="Gene3D" id="1.10.287.830">
    <property type="entry name" value="putative peptidase helix hairpin domain like"/>
    <property type="match status" value="1"/>
</dbReference>
<dbReference type="SUPFAM" id="SSF55486">
    <property type="entry name" value="Metalloproteases ('zincins'), catalytic domain"/>
    <property type="match status" value="1"/>
</dbReference>
<dbReference type="EMBL" id="SRLE01000002">
    <property type="protein sequence ID" value="TGD75705.1"/>
    <property type="molecule type" value="Genomic_DNA"/>
</dbReference>
<evidence type="ECO:0000256" key="6">
    <source>
        <dbReference type="RuleBase" id="RU368091"/>
    </source>
</evidence>
<keyword evidence="4 6" id="KW-0862">Zinc</keyword>
<dbReference type="InterPro" id="IPR042088">
    <property type="entry name" value="OligoPept_F_C"/>
</dbReference>
<accession>A0A4Z0M8T5</accession>
<comment type="cofactor">
    <cofactor evidence="6">
        <name>Zn(2+)</name>
        <dbReference type="ChEBI" id="CHEBI:29105"/>
    </cofactor>
    <text evidence="6">Binds 1 zinc ion.</text>
</comment>
<dbReference type="GO" id="GO:0006508">
    <property type="term" value="P:proteolysis"/>
    <property type="evidence" value="ECO:0007669"/>
    <property type="project" value="UniProtKB-KW"/>
</dbReference>
<evidence type="ECO:0000256" key="5">
    <source>
        <dbReference type="ARBA" id="ARBA00023049"/>
    </source>
</evidence>
<keyword evidence="5 6" id="KW-0482">Metalloprotease</keyword>
<sequence length="676" mass="76275">MNRRRRNRLKDRALRSSYRQVIASGTGATSPRRRWRNPTDPQKIRPAMENPMAPRRLLSRCILALALGGTALSAYPQAKERSEIPDQYKWDLSSMYASAAAWEADVEQFQKDMQGIKRFSGHLADSGETLLEAIQAYEGLSRRLEKIFVYSGLKSFEDMRVSDNSARYSRSQSLAAELSTLTSFMTPELVAIPEEKLESMIASTPGLEPYRHFLDEQSRMRPYTLSEKEESLLAMASDPLGKFSSVFGALDNADLSFGEVVNDKGETVELTKGLYGAALASSDRAYREAAWKGLFTPYEQHGDTLAANYEGHVKSRIFFARARGFDSALQAATYRNAIPEEVYYNVVRVAKEGAPQLQRYLEVRRKALGLDQLQVWDMYAPMVESPFEDIDFEEAKKIVARGLAPLGEDYIALYWKGFDEGWVDAFESKGKRGGAYSWGMYDSKPFLSMNYSGTLNDVSTLAHEYGHSLHSYMSRGTQPYTYGDYRIFIAEIASMTNEAILFQSMLKDAKTAKEKAYLLQHYLDEFRGGFFRQASFADYEMRAHAKVEGGEALTQDVLNGIYADVFEDFYGDAVVADPLNASEWSRIPHFLRTDNFYVYQYSTSFVAANALAVKILEEGEPARDRFLEMLRSGSNDYPIELLKKAGVDMTSPEPIYAALAVFESMVDELDATLDQL</sequence>
<dbReference type="GO" id="GO:0046872">
    <property type="term" value="F:metal ion binding"/>
    <property type="evidence" value="ECO:0007669"/>
    <property type="project" value="UniProtKB-UniRule"/>
</dbReference>
<evidence type="ECO:0000256" key="3">
    <source>
        <dbReference type="ARBA" id="ARBA00022801"/>
    </source>
</evidence>
<dbReference type="InterPro" id="IPR001567">
    <property type="entry name" value="Pept_M3A_M3B_dom"/>
</dbReference>
<comment type="function">
    <text evidence="6">Has oligopeptidase activity and degrades a variety of small bioactive peptides.</text>
</comment>
<evidence type="ECO:0000256" key="4">
    <source>
        <dbReference type="ARBA" id="ARBA00022833"/>
    </source>
</evidence>
<dbReference type="Pfam" id="PF08439">
    <property type="entry name" value="Peptidase_M3_N"/>
    <property type="match status" value="1"/>
</dbReference>
<evidence type="ECO:0000313" key="10">
    <source>
        <dbReference type="EMBL" id="TGD75705.1"/>
    </source>
</evidence>
<dbReference type="GO" id="GO:0004222">
    <property type="term" value="F:metalloendopeptidase activity"/>
    <property type="evidence" value="ECO:0007669"/>
    <property type="project" value="UniProtKB-UniRule"/>
</dbReference>
<evidence type="ECO:0000259" key="8">
    <source>
        <dbReference type="Pfam" id="PF01432"/>
    </source>
</evidence>
<dbReference type="OrthoDB" id="9766487at2"/>
<dbReference type="Pfam" id="PF01432">
    <property type="entry name" value="Peptidase_M3"/>
    <property type="match status" value="1"/>
</dbReference>